<dbReference type="RefSeq" id="WP_267637512.1">
    <property type="nucleotide sequence ID" value="NZ_JAODIY010000009.1"/>
</dbReference>
<evidence type="ECO:0000313" key="2">
    <source>
        <dbReference type="EMBL" id="MFC7126682.1"/>
    </source>
</evidence>
<dbReference type="AlphaFoldDB" id="A0ABD5X6U4"/>
<feature type="transmembrane region" description="Helical" evidence="1">
    <location>
        <begin position="129"/>
        <end position="148"/>
    </location>
</feature>
<dbReference type="EMBL" id="JBHSZQ010000047">
    <property type="protein sequence ID" value="MFC7126682.1"/>
    <property type="molecule type" value="Genomic_DNA"/>
</dbReference>
<feature type="transmembrane region" description="Helical" evidence="1">
    <location>
        <begin position="103"/>
        <end position="123"/>
    </location>
</feature>
<evidence type="ECO:0000256" key="1">
    <source>
        <dbReference type="SAM" id="Phobius"/>
    </source>
</evidence>
<reference evidence="2 3" key="1">
    <citation type="journal article" date="2014" name="Int. J. Syst. Evol. Microbiol.">
        <title>Complete genome sequence of Corynebacterium casei LMG S-19264T (=DSM 44701T), isolated from a smear-ripened cheese.</title>
        <authorList>
            <consortium name="US DOE Joint Genome Institute (JGI-PGF)"/>
            <person name="Walter F."/>
            <person name="Albersmeier A."/>
            <person name="Kalinowski J."/>
            <person name="Ruckert C."/>
        </authorList>
    </citation>
    <scope>NUCLEOTIDE SEQUENCE [LARGE SCALE GENOMIC DNA]</scope>
    <source>
        <strain evidence="2 3">CGMCC 4.7215</strain>
    </source>
</reference>
<dbReference type="Proteomes" id="UP001596414">
    <property type="component" value="Unassembled WGS sequence"/>
</dbReference>
<evidence type="ECO:0000313" key="3">
    <source>
        <dbReference type="Proteomes" id="UP001596414"/>
    </source>
</evidence>
<protein>
    <submittedName>
        <fullName evidence="2">Uncharacterized protein</fullName>
    </submittedName>
</protein>
<feature type="transmembrane region" description="Helical" evidence="1">
    <location>
        <begin position="37"/>
        <end position="55"/>
    </location>
</feature>
<gene>
    <name evidence="2" type="ORF">ACFQJ7_11710</name>
</gene>
<name>A0ABD5X6U4_9EURY</name>
<accession>A0ABD5X6U4</accession>
<keyword evidence="1" id="KW-1133">Transmembrane helix</keyword>
<proteinExistence type="predicted"/>
<sequence>MVLGTIEEAGVGGTALAVYTYALLEISPINLGYRPQLLYSIVPIVVLVLLIDSFNDPIMKRIAGKEFLSNVHDDVRDEVGDEQFYYDHEDKQEKIDDLDKKSVGRVVNIIVGVVMSLTLPVIGFIRYEILGAVVGILIGIAVAYVLVIRQRSKLRNIISELSRLY</sequence>
<comment type="caution">
    <text evidence="2">The sequence shown here is derived from an EMBL/GenBank/DDBJ whole genome shotgun (WGS) entry which is preliminary data.</text>
</comment>
<organism evidence="2 3">
    <name type="scientific">Halovenus rubra</name>
    <dbReference type="NCBI Taxonomy" id="869890"/>
    <lineage>
        <taxon>Archaea</taxon>
        <taxon>Methanobacteriati</taxon>
        <taxon>Methanobacteriota</taxon>
        <taxon>Stenosarchaea group</taxon>
        <taxon>Halobacteria</taxon>
        <taxon>Halobacteriales</taxon>
        <taxon>Haloarculaceae</taxon>
        <taxon>Halovenus</taxon>
    </lineage>
</organism>
<keyword evidence="1" id="KW-0812">Transmembrane</keyword>
<keyword evidence="1" id="KW-0472">Membrane</keyword>